<accession>A0ABP7FNQ5</accession>
<protein>
    <recommendedName>
        <fullName evidence="3">Pyridoxamine 5'-phosphate oxidase</fullName>
    </recommendedName>
</protein>
<evidence type="ECO:0008006" key="3">
    <source>
        <dbReference type="Google" id="ProtNLM"/>
    </source>
</evidence>
<dbReference type="Proteomes" id="UP001500908">
    <property type="component" value="Unassembled WGS sequence"/>
</dbReference>
<evidence type="ECO:0000313" key="2">
    <source>
        <dbReference type="Proteomes" id="UP001500908"/>
    </source>
</evidence>
<keyword evidence="2" id="KW-1185">Reference proteome</keyword>
<sequence>MPLVWEGRPCVALPLAHLDAVESMTSGRAVFCVSSGQPQGEHLAATAAAGPVDIRYDLEGARFVAHLLEQEVVKHPPTRLRADSLMARRENWWWVPRVIVTLIDVEREYRLPARSRSEDALLLRCGEQPVGVPEVTTVTARSWPAESQTPVELWRRDGGSLDGSGEPAFAFGHQFSPDFERWERWYRRGRLHGEVLHPWAAAGAPTAQPRPFGLVERVRNHRLVARDCRWGIAAAEAKLGQR</sequence>
<organism evidence="1 2">
    <name type="scientific">Salinactinospora qingdaonensis</name>
    <dbReference type="NCBI Taxonomy" id="702744"/>
    <lineage>
        <taxon>Bacteria</taxon>
        <taxon>Bacillati</taxon>
        <taxon>Actinomycetota</taxon>
        <taxon>Actinomycetes</taxon>
        <taxon>Streptosporangiales</taxon>
        <taxon>Nocardiopsidaceae</taxon>
        <taxon>Salinactinospora</taxon>
    </lineage>
</organism>
<gene>
    <name evidence="1" type="ORF">GCM10022402_20060</name>
</gene>
<comment type="caution">
    <text evidence="1">The sequence shown here is derived from an EMBL/GenBank/DDBJ whole genome shotgun (WGS) entry which is preliminary data.</text>
</comment>
<proteinExistence type="predicted"/>
<name>A0ABP7FNQ5_9ACTN</name>
<evidence type="ECO:0000313" key="1">
    <source>
        <dbReference type="EMBL" id="GAA3740276.1"/>
    </source>
</evidence>
<reference evidence="2" key="1">
    <citation type="journal article" date="2019" name="Int. J. Syst. Evol. Microbiol.">
        <title>The Global Catalogue of Microorganisms (GCM) 10K type strain sequencing project: providing services to taxonomists for standard genome sequencing and annotation.</title>
        <authorList>
            <consortium name="The Broad Institute Genomics Platform"/>
            <consortium name="The Broad Institute Genome Sequencing Center for Infectious Disease"/>
            <person name="Wu L."/>
            <person name="Ma J."/>
        </authorList>
    </citation>
    <scope>NUCLEOTIDE SEQUENCE [LARGE SCALE GENOMIC DNA]</scope>
    <source>
        <strain evidence="2">JCM 17137</strain>
    </source>
</reference>
<dbReference type="EMBL" id="BAABDD010000007">
    <property type="protein sequence ID" value="GAA3740276.1"/>
    <property type="molecule type" value="Genomic_DNA"/>
</dbReference>